<dbReference type="EMBL" id="LSRX01000191">
    <property type="protein sequence ID" value="OLQ05226.1"/>
    <property type="molecule type" value="Genomic_DNA"/>
</dbReference>
<gene>
    <name evidence="2" type="ORF">AK812_SmicGene11602</name>
</gene>
<organism evidence="2 3">
    <name type="scientific">Symbiodinium microadriaticum</name>
    <name type="common">Dinoflagellate</name>
    <name type="synonym">Zooxanthella microadriatica</name>
    <dbReference type="NCBI Taxonomy" id="2951"/>
    <lineage>
        <taxon>Eukaryota</taxon>
        <taxon>Sar</taxon>
        <taxon>Alveolata</taxon>
        <taxon>Dinophyceae</taxon>
        <taxon>Suessiales</taxon>
        <taxon>Symbiodiniaceae</taxon>
        <taxon>Symbiodinium</taxon>
    </lineage>
</organism>
<comment type="caution">
    <text evidence="2">The sequence shown here is derived from an EMBL/GenBank/DDBJ whole genome shotgun (WGS) entry which is preliminary data.</text>
</comment>
<accession>A0A1Q9ECR0</accession>
<evidence type="ECO:0000313" key="2">
    <source>
        <dbReference type="EMBL" id="OLQ05226.1"/>
    </source>
</evidence>
<sequence>MTPKRHRFHGCVFSYRQIHLELVLFQVSVYTPRQETDLPDAQHSLLAFPCPSVAFPFALGADMVLDSSDEDENRTVKTEPAAASRPNKPDAAEVIEISSEEDGGAEETPKPLPAFLKAMWRDHEGHGTCTGSNELPCCFGKEGKAANAGPDGRCDLCSGTTIRMLRGHPYAYRRLTFLLKQLHGKPLLHALVRIKLVLGPQARDLYKERRRAALRHPAKRGRRSTA</sequence>
<dbReference type="AlphaFoldDB" id="A0A1Q9ECR0"/>
<keyword evidence="3" id="KW-1185">Reference proteome</keyword>
<reference evidence="2 3" key="1">
    <citation type="submission" date="2016-02" db="EMBL/GenBank/DDBJ databases">
        <title>Genome analysis of coral dinoflagellate symbionts highlights evolutionary adaptations to a symbiotic lifestyle.</title>
        <authorList>
            <person name="Aranda M."/>
            <person name="Li Y."/>
            <person name="Liew Y.J."/>
            <person name="Baumgarten S."/>
            <person name="Simakov O."/>
            <person name="Wilson M."/>
            <person name="Piel J."/>
            <person name="Ashoor H."/>
            <person name="Bougouffa S."/>
            <person name="Bajic V.B."/>
            <person name="Ryu T."/>
            <person name="Ravasi T."/>
            <person name="Bayer T."/>
            <person name="Micklem G."/>
            <person name="Kim H."/>
            <person name="Bhak J."/>
            <person name="Lajeunesse T.C."/>
            <person name="Voolstra C.R."/>
        </authorList>
    </citation>
    <scope>NUCLEOTIDE SEQUENCE [LARGE SCALE GENOMIC DNA]</scope>
    <source>
        <strain evidence="2 3">CCMP2467</strain>
    </source>
</reference>
<evidence type="ECO:0000313" key="3">
    <source>
        <dbReference type="Proteomes" id="UP000186817"/>
    </source>
</evidence>
<evidence type="ECO:0000256" key="1">
    <source>
        <dbReference type="SAM" id="MobiDB-lite"/>
    </source>
</evidence>
<proteinExistence type="predicted"/>
<name>A0A1Q9ECR0_SYMMI</name>
<dbReference type="OrthoDB" id="428533at2759"/>
<feature type="region of interest" description="Disordered" evidence="1">
    <location>
        <begin position="69"/>
        <end position="91"/>
    </location>
</feature>
<protein>
    <submittedName>
        <fullName evidence="2">Uncharacterized protein</fullName>
    </submittedName>
</protein>
<dbReference type="Proteomes" id="UP000186817">
    <property type="component" value="Unassembled WGS sequence"/>
</dbReference>